<dbReference type="SUPFAM" id="SSF53649">
    <property type="entry name" value="Alkaline phosphatase-like"/>
    <property type="match status" value="1"/>
</dbReference>
<feature type="domain" description="Sulfatase N-terminal" evidence="18">
    <location>
        <begin position="35"/>
        <end position="383"/>
    </location>
</feature>
<dbReference type="GO" id="GO:0033889">
    <property type="term" value="F:N-sulfoglucosamine-3-sulfatase activity"/>
    <property type="evidence" value="ECO:0007669"/>
    <property type="project" value="UniProtKB-EC"/>
</dbReference>
<dbReference type="FunFam" id="3.40.720.10:FF:000031">
    <property type="entry name" value="arylsulfatase G isoform X1"/>
    <property type="match status" value="1"/>
</dbReference>
<dbReference type="InterPro" id="IPR050738">
    <property type="entry name" value="Sulfatase"/>
</dbReference>
<feature type="chain" id="PRO_5004243434" description="Arylsulfatase G" evidence="17">
    <location>
        <begin position="26"/>
        <end position="530"/>
    </location>
</feature>
<evidence type="ECO:0000259" key="18">
    <source>
        <dbReference type="Pfam" id="PF00884"/>
    </source>
</evidence>
<name>Q4S4L1_TETNG</name>
<sequence>MADGLISVLLLGMMCGLIFHISKNAAEVNKYNRKPNFILILADDIGWADLDANVPESKKNNTPHLNLMAEEGLRFTDFHSPASTCSPSRAAILTGRYGLRNGVTHNFAVGSVAGLPLSEVTLPQLLQKAGYFTAMIGKWHLGHNGPYGPNKRGFDYYYGVPYSNDMGCTDVPGCNLPQCPPCDPPSGPQVIRLKKSTHDGCFSKVGLPLIENGTIVQQPLDLWTLTEQYKSAATRIIQNARERGQPYFLYIALAHMHVPLAPPPDPSATNDNVYATSLQEMDGLVGAIKSISDETDRDNTLIWFTGDNGPWETKCQYAGSVGPFVGKWQTSRGGGSAKQTTWEGGHRVPTIAYWPDRIPANTTSSALLSGMDIFPTLLSLANVTPPADRRYDGTDATNILLKGGKSGHEFLFHPNSGAAGTFGYLQTVRMGRYKAFYLTGAAKACGGATGKPQIHDPPLIFDLQGDKAEEAPLQSSTPEYWALVEQIARRREQLLWDIATDRSVSTANYNTDGSAVPCCDPQQAACRCDA</sequence>
<dbReference type="Gene3D" id="3.40.720.10">
    <property type="entry name" value="Alkaline Phosphatase, subunit A"/>
    <property type="match status" value="1"/>
</dbReference>
<dbReference type="PROSITE" id="PS00149">
    <property type="entry name" value="SULFATASE_2"/>
    <property type="match status" value="1"/>
</dbReference>
<evidence type="ECO:0000256" key="12">
    <source>
        <dbReference type="ARBA" id="ARBA00048030"/>
    </source>
</evidence>
<evidence type="ECO:0000256" key="11">
    <source>
        <dbReference type="ARBA" id="ARBA00035026"/>
    </source>
</evidence>
<evidence type="ECO:0000256" key="1">
    <source>
        <dbReference type="ARBA" id="ARBA00001913"/>
    </source>
</evidence>
<comment type="similarity">
    <text evidence="3">Belongs to the sulfatase family.</text>
</comment>
<keyword evidence="6" id="KW-0378">Hydrolase</keyword>
<dbReference type="AlphaFoldDB" id="Q4S4L1"/>
<dbReference type="GO" id="GO:0004065">
    <property type="term" value="F:arylsulfatase activity"/>
    <property type="evidence" value="ECO:0007669"/>
    <property type="project" value="UniProtKB-EC"/>
</dbReference>
<evidence type="ECO:0000256" key="6">
    <source>
        <dbReference type="ARBA" id="ARBA00022801"/>
    </source>
</evidence>
<evidence type="ECO:0000256" key="16">
    <source>
        <dbReference type="ARBA" id="ARBA00079086"/>
    </source>
</evidence>
<comment type="catalytic activity">
    <reaction evidence="13">
        <text>Hydrolysis of the 3-sulfate groups of the N-sulfo-D-glucosamine 3-O-sulfate units of heparin.</text>
        <dbReference type="EC" id="3.1.6.15"/>
    </reaction>
</comment>
<dbReference type="Pfam" id="PF00884">
    <property type="entry name" value="Sulfatase"/>
    <property type="match status" value="1"/>
</dbReference>
<keyword evidence="5 17" id="KW-0732">Signal</keyword>
<evidence type="ECO:0000256" key="13">
    <source>
        <dbReference type="ARBA" id="ARBA00052523"/>
    </source>
</evidence>
<keyword evidence="8" id="KW-1015">Disulfide bond</keyword>
<comment type="subcellular location">
    <subcellularLocation>
        <location evidence="2">Lysosome</location>
    </subcellularLocation>
</comment>
<protein>
    <recommendedName>
        <fullName evidence="15">Arylsulfatase G</fullName>
        <ecNumber evidence="11">3.1.6.1</ecNumber>
        <ecNumber evidence="14">3.1.6.15</ecNumber>
    </recommendedName>
    <alternativeName>
        <fullName evidence="16">N-sulfoglucosamine-3-sulfatase</fullName>
    </alternativeName>
</protein>
<evidence type="ECO:0000256" key="2">
    <source>
        <dbReference type="ARBA" id="ARBA00004371"/>
    </source>
</evidence>
<evidence type="ECO:0000256" key="7">
    <source>
        <dbReference type="ARBA" id="ARBA00022837"/>
    </source>
</evidence>
<dbReference type="GO" id="GO:0046872">
    <property type="term" value="F:metal ion binding"/>
    <property type="evidence" value="ECO:0007669"/>
    <property type="project" value="UniProtKB-KW"/>
</dbReference>
<dbReference type="GO" id="GO:0005764">
    <property type="term" value="C:lysosome"/>
    <property type="evidence" value="ECO:0007669"/>
    <property type="project" value="UniProtKB-SubCell"/>
</dbReference>
<evidence type="ECO:0000256" key="10">
    <source>
        <dbReference type="ARBA" id="ARBA00023228"/>
    </source>
</evidence>
<dbReference type="Gene3D" id="3.30.1120.10">
    <property type="match status" value="1"/>
</dbReference>
<dbReference type="EC" id="3.1.6.1" evidence="11"/>
<keyword evidence="9" id="KW-0325">Glycoprotein</keyword>
<evidence type="ECO:0000256" key="5">
    <source>
        <dbReference type="ARBA" id="ARBA00022729"/>
    </source>
</evidence>
<evidence type="ECO:0000256" key="8">
    <source>
        <dbReference type="ARBA" id="ARBA00023157"/>
    </source>
</evidence>
<comment type="cofactor">
    <cofactor evidence="1">
        <name>Ca(2+)</name>
        <dbReference type="ChEBI" id="CHEBI:29108"/>
    </cofactor>
</comment>
<reference evidence="19" key="2">
    <citation type="submission" date="2004-02" db="EMBL/GenBank/DDBJ databases">
        <authorList>
            <consortium name="Genoscope"/>
            <consortium name="Whitehead Institute Centre for Genome Research"/>
        </authorList>
    </citation>
    <scope>NUCLEOTIDE SEQUENCE</scope>
</reference>
<keyword evidence="10" id="KW-0458">Lysosome</keyword>
<reference evidence="19" key="1">
    <citation type="journal article" date="2004" name="Nature">
        <title>Genome duplication in the teleost fish Tetraodon nigroviridis reveals the early vertebrate proto-karyotype.</title>
        <authorList>
            <person name="Jaillon O."/>
            <person name="Aury J.-M."/>
            <person name="Brunet F."/>
            <person name="Petit J.-L."/>
            <person name="Stange-Thomann N."/>
            <person name="Mauceli E."/>
            <person name="Bouneau L."/>
            <person name="Fischer C."/>
            <person name="Ozouf-Costaz C."/>
            <person name="Bernot A."/>
            <person name="Nicaud S."/>
            <person name="Jaffe D."/>
            <person name="Fisher S."/>
            <person name="Lutfalla G."/>
            <person name="Dossat C."/>
            <person name="Segurens B."/>
            <person name="Dasilva C."/>
            <person name="Salanoubat M."/>
            <person name="Levy M."/>
            <person name="Boudet N."/>
            <person name="Castellano S."/>
            <person name="Anthouard V."/>
            <person name="Jubin C."/>
            <person name="Castelli V."/>
            <person name="Katinka M."/>
            <person name="Vacherie B."/>
            <person name="Biemont C."/>
            <person name="Skalli Z."/>
            <person name="Cattolico L."/>
            <person name="Poulain J."/>
            <person name="De Berardinis V."/>
            <person name="Cruaud C."/>
            <person name="Duprat S."/>
            <person name="Brottier P."/>
            <person name="Coutanceau J.-P."/>
            <person name="Gouzy J."/>
            <person name="Parra G."/>
            <person name="Lardier G."/>
            <person name="Chapple C."/>
            <person name="McKernan K.J."/>
            <person name="McEwan P."/>
            <person name="Bosak S."/>
            <person name="Kellis M."/>
            <person name="Volff J.-N."/>
            <person name="Guigo R."/>
            <person name="Zody M.C."/>
            <person name="Mesirov J."/>
            <person name="Lindblad-Toh K."/>
            <person name="Birren B."/>
            <person name="Nusbaum C."/>
            <person name="Kahn D."/>
            <person name="Robinson-Rechavi M."/>
            <person name="Laudet V."/>
            <person name="Schachter V."/>
            <person name="Quetier F."/>
            <person name="Saurin W."/>
            <person name="Scarpelli C."/>
            <person name="Wincker P."/>
            <person name="Lander E.S."/>
            <person name="Weissenbach J."/>
            <person name="Roest Crollius H."/>
        </authorList>
    </citation>
    <scope>NUCLEOTIDE SEQUENCE [LARGE SCALE GENOMIC DNA]</scope>
</reference>
<evidence type="ECO:0000256" key="3">
    <source>
        <dbReference type="ARBA" id="ARBA00008779"/>
    </source>
</evidence>
<dbReference type="PROSITE" id="PS00523">
    <property type="entry name" value="SULFATASE_1"/>
    <property type="match status" value="1"/>
</dbReference>
<comment type="catalytic activity">
    <reaction evidence="12">
        <text>an aryl sulfate + H2O = a phenol + sulfate + H(+)</text>
        <dbReference type="Rhea" id="RHEA:17261"/>
        <dbReference type="ChEBI" id="CHEBI:15377"/>
        <dbReference type="ChEBI" id="CHEBI:15378"/>
        <dbReference type="ChEBI" id="CHEBI:16189"/>
        <dbReference type="ChEBI" id="CHEBI:33853"/>
        <dbReference type="ChEBI" id="CHEBI:140317"/>
        <dbReference type="EC" id="3.1.6.1"/>
    </reaction>
</comment>
<dbReference type="OrthoDB" id="103349at2759"/>
<organism evidence="19">
    <name type="scientific">Tetraodon nigroviridis</name>
    <name type="common">Spotted green pufferfish</name>
    <name type="synonym">Chelonodon nigroviridis</name>
    <dbReference type="NCBI Taxonomy" id="99883"/>
    <lineage>
        <taxon>Eukaryota</taxon>
        <taxon>Metazoa</taxon>
        <taxon>Chordata</taxon>
        <taxon>Craniata</taxon>
        <taxon>Vertebrata</taxon>
        <taxon>Euteleostomi</taxon>
        <taxon>Actinopterygii</taxon>
        <taxon>Neopterygii</taxon>
        <taxon>Teleostei</taxon>
        <taxon>Neoteleostei</taxon>
        <taxon>Acanthomorphata</taxon>
        <taxon>Eupercaria</taxon>
        <taxon>Tetraodontiformes</taxon>
        <taxon>Tetradontoidea</taxon>
        <taxon>Tetraodontidae</taxon>
        <taxon>Tetraodon</taxon>
    </lineage>
</organism>
<keyword evidence="7" id="KW-0106">Calcium</keyword>
<evidence type="ECO:0000256" key="17">
    <source>
        <dbReference type="SAM" id="SignalP"/>
    </source>
</evidence>
<evidence type="ECO:0000313" key="19">
    <source>
        <dbReference type="EMBL" id="CAG04421.1"/>
    </source>
</evidence>
<accession>Q4S4L1</accession>
<dbReference type="InterPro" id="IPR000917">
    <property type="entry name" value="Sulfatase_N"/>
</dbReference>
<dbReference type="Pfam" id="PF14707">
    <property type="entry name" value="Sulfatase_C"/>
    <property type="match status" value="1"/>
</dbReference>
<keyword evidence="4" id="KW-0479">Metal-binding</keyword>
<dbReference type="FunFam" id="3.30.1120.10:FF:000006">
    <property type="entry name" value="Arylsulfatase G"/>
    <property type="match status" value="1"/>
</dbReference>
<comment type="caution">
    <text evidence="19">The sequence shown here is derived from an EMBL/GenBank/DDBJ whole genome shotgun (WGS) entry which is preliminary data.</text>
</comment>
<dbReference type="InterPro" id="IPR024607">
    <property type="entry name" value="Sulfatase_CS"/>
</dbReference>
<dbReference type="KEGG" id="tng:GSTEN00024132G001"/>
<dbReference type="InterPro" id="IPR017850">
    <property type="entry name" value="Alkaline_phosphatase_core_sf"/>
</dbReference>
<gene>
    <name evidence="19" type="ORF">GSTENG00024132001</name>
</gene>
<feature type="non-terminal residue" evidence="19">
    <location>
        <position position="1"/>
    </location>
</feature>
<dbReference type="EC" id="3.1.6.15" evidence="14"/>
<evidence type="ECO:0000256" key="4">
    <source>
        <dbReference type="ARBA" id="ARBA00022723"/>
    </source>
</evidence>
<proteinExistence type="inferred from homology"/>
<dbReference type="PANTHER" id="PTHR42693:SF42">
    <property type="entry name" value="ARYLSULFATASE G"/>
    <property type="match status" value="1"/>
</dbReference>
<feature type="signal peptide" evidence="17">
    <location>
        <begin position="1"/>
        <end position="25"/>
    </location>
</feature>
<evidence type="ECO:0000256" key="15">
    <source>
        <dbReference type="ARBA" id="ARBA00074875"/>
    </source>
</evidence>
<evidence type="ECO:0000256" key="14">
    <source>
        <dbReference type="ARBA" id="ARBA00066410"/>
    </source>
</evidence>
<dbReference type="PANTHER" id="PTHR42693">
    <property type="entry name" value="ARYLSULFATASE FAMILY MEMBER"/>
    <property type="match status" value="1"/>
</dbReference>
<dbReference type="EMBL" id="CAAE01014738">
    <property type="protein sequence ID" value="CAG04421.1"/>
    <property type="molecule type" value="Genomic_DNA"/>
</dbReference>
<evidence type="ECO:0000256" key="9">
    <source>
        <dbReference type="ARBA" id="ARBA00023180"/>
    </source>
</evidence>